<evidence type="ECO:0000256" key="7">
    <source>
        <dbReference type="SAM" id="Phobius"/>
    </source>
</evidence>
<feature type="transmembrane region" description="Helical" evidence="7">
    <location>
        <begin position="112"/>
        <end position="130"/>
    </location>
</feature>
<dbReference type="GO" id="GO:0005886">
    <property type="term" value="C:plasma membrane"/>
    <property type="evidence" value="ECO:0007669"/>
    <property type="project" value="UniProtKB-SubCell"/>
</dbReference>
<evidence type="ECO:0000313" key="9">
    <source>
        <dbReference type="EMBL" id="KZS44166.1"/>
    </source>
</evidence>
<feature type="transmembrane region" description="Helical" evidence="7">
    <location>
        <begin position="173"/>
        <end position="192"/>
    </location>
</feature>
<dbReference type="GO" id="GO:0022857">
    <property type="term" value="F:transmembrane transporter activity"/>
    <property type="evidence" value="ECO:0007669"/>
    <property type="project" value="TreeGrafter"/>
</dbReference>
<evidence type="ECO:0000256" key="5">
    <source>
        <dbReference type="ARBA" id="ARBA00022989"/>
    </source>
</evidence>
<feature type="transmembrane region" description="Helical" evidence="7">
    <location>
        <begin position="396"/>
        <end position="419"/>
    </location>
</feature>
<proteinExistence type="predicted"/>
<feature type="transmembrane region" description="Helical" evidence="7">
    <location>
        <begin position="52"/>
        <end position="72"/>
    </location>
</feature>
<sequence length="426" mass="45485">MPIILFGCLILFFAISVPIAVSMGMASAVAIWWEGGTPLLVLVQRSFTSTDSFPLMAIPFFVFAGTLMEFGGISRRLVNLANALTGHLPGGLGLVTIVTSMFFAAISGSSAAATAALGSILIPAMISRGYHKNFTGALQATSGELGVIIPPSIPLILYGVAAETSIGDLFMAGLIPGLMIGLSLMIAVYMIAKRKGYAREKRKTRAEVWQAFKESFWAVLMPIIILGGIYGGIFTPTEAAGVAVAYAFIVGVFVYKEIKFSKLINILTQSTITTSVIMFIIASAGLFSWIMTREGIPQAVAGFFVNISDNPIVFLLLVNVFLLIVGMFMESNASIIILAPLLAPVAAEFGIDPTHFGIIMIVNLAIGMCTPPLGINLFISAQIAKIRLDQISKGMVPFYIVLIIDLLLITFLPQLSMFLPNLLGGK</sequence>
<keyword evidence="10" id="KW-1185">Reference proteome</keyword>
<dbReference type="GeneID" id="97554254"/>
<feature type="domain" description="TRAP C4-dicarboxylate transport system permease DctM subunit" evidence="8">
    <location>
        <begin position="6"/>
        <end position="415"/>
    </location>
</feature>
<comment type="subcellular location">
    <subcellularLocation>
        <location evidence="1">Cell inner membrane</location>
        <topology evidence="1">Multi-pass membrane protein</topology>
    </subcellularLocation>
</comment>
<dbReference type="PANTHER" id="PTHR33362:SF3">
    <property type="entry name" value="SIALIC ACID TRAP TRANSPORTER PERMEASE PROTEIN SIAT"/>
    <property type="match status" value="1"/>
</dbReference>
<feature type="transmembrane region" description="Helical" evidence="7">
    <location>
        <begin position="84"/>
        <end position="106"/>
    </location>
</feature>
<feature type="transmembrane region" description="Helical" evidence="7">
    <location>
        <begin position="239"/>
        <end position="258"/>
    </location>
</feature>
<dbReference type="AlphaFoldDB" id="A0A163F556"/>
<evidence type="ECO:0000256" key="3">
    <source>
        <dbReference type="ARBA" id="ARBA00022519"/>
    </source>
</evidence>
<accession>A0A163F556</accession>
<feature type="transmembrane region" description="Helical" evidence="7">
    <location>
        <begin position="142"/>
        <end position="161"/>
    </location>
</feature>
<dbReference type="Proteomes" id="UP000076796">
    <property type="component" value="Unassembled WGS sequence"/>
</dbReference>
<organism evidence="9 10">
    <name type="scientific">Paenibacillus glucanolyticus</name>
    <dbReference type="NCBI Taxonomy" id="59843"/>
    <lineage>
        <taxon>Bacteria</taxon>
        <taxon>Bacillati</taxon>
        <taxon>Bacillota</taxon>
        <taxon>Bacilli</taxon>
        <taxon>Bacillales</taxon>
        <taxon>Paenibacillaceae</taxon>
        <taxon>Paenibacillus</taxon>
    </lineage>
</organism>
<dbReference type="InterPro" id="IPR004681">
    <property type="entry name" value="TRAP_DctM"/>
</dbReference>
<evidence type="ECO:0000313" key="10">
    <source>
        <dbReference type="Proteomes" id="UP000076796"/>
    </source>
</evidence>
<evidence type="ECO:0000256" key="1">
    <source>
        <dbReference type="ARBA" id="ARBA00004429"/>
    </source>
</evidence>
<dbReference type="EMBL" id="LWMH01000002">
    <property type="protein sequence ID" value="KZS44166.1"/>
    <property type="molecule type" value="Genomic_DNA"/>
</dbReference>
<evidence type="ECO:0000256" key="4">
    <source>
        <dbReference type="ARBA" id="ARBA00022692"/>
    </source>
</evidence>
<feature type="transmembrane region" description="Helical" evidence="7">
    <location>
        <begin position="357"/>
        <end position="384"/>
    </location>
</feature>
<keyword evidence="5 7" id="KW-1133">Transmembrane helix</keyword>
<feature type="transmembrane region" description="Helical" evidence="7">
    <location>
        <begin position="212"/>
        <end position="233"/>
    </location>
</feature>
<dbReference type="PIRSF" id="PIRSF006066">
    <property type="entry name" value="HI0050"/>
    <property type="match status" value="1"/>
</dbReference>
<evidence type="ECO:0000256" key="6">
    <source>
        <dbReference type="ARBA" id="ARBA00023136"/>
    </source>
</evidence>
<feature type="transmembrane region" description="Helical" evidence="7">
    <location>
        <begin position="335"/>
        <end position="351"/>
    </location>
</feature>
<dbReference type="NCBIfam" id="TIGR00786">
    <property type="entry name" value="dctM"/>
    <property type="match status" value="1"/>
</dbReference>
<dbReference type="PANTHER" id="PTHR33362">
    <property type="entry name" value="SIALIC ACID TRAP TRANSPORTER PERMEASE PROTEIN SIAT-RELATED"/>
    <property type="match status" value="1"/>
</dbReference>
<protein>
    <submittedName>
        <fullName evidence="9">C4-dicarboxylate ABC transporter permease</fullName>
    </submittedName>
</protein>
<evidence type="ECO:0000256" key="2">
    <source>
        <dbReference type="ARBA" id="ARBA00022475"/>
    </source>
</evidence>
<comment type="caution">
    <text evidence="9">The sequence shown here is derived from an EMBL/GenBank/DDBJ whole genome shotgun (WGS) entry which is preliminary data.</text>
</comment>
<evidence type="ECO:0000259" key="8">
    <source>
        <dbReference type="Pfam" id="PF06808"/>
    </source>
</evidence>
<dbReference type="RefSeq" id="WP_006211865.1">
    <property type="nucleotide sequence ID" value="NZ_CBCSBX010000008.1"/>
</dbReference>
<keyword evidence="4 7" id="KW-0812">Transmembrane</keyword>
<reference evidence="9" key="1">
    <citation type="journal article" date="2016" name="Genome Announc.">
        <title>Draft genomes of two strains of Paenibacillus glucanolyticus with capability to degrade lignocellulose.</title>
        <authorList>
            <person name="Mathews S.L."/>
            <person name="Pawlak J."/>
            <person name="Grunden A.M."/>
        </authorList>
    </citation>
    <scope>NUCLEOTIDE SEQUENCE [LARGE SCALE GENOMIC DNA]</scope>
    <source>
        <strain evidence="9">SLM1</strain>
    </source>
</reference>
<dbReference type="InterPro" id="IPR010656">
    <property type="entry name" value="DctM"/>
</dbReference>
<dbReference type="KEGG" id="pglu:A3958_01550"/>
<keyword evidence="6 7" id="KW-0472">Membrane</keyword>
<keyword evidence="3" id="KW-0997">Cell inner membrane</keyword>
<dbReference type="OrthoDB" id="9785600at2"/>
<keyword evidence="2" id="KW-1003">Cell membrane</keyword>
<feature type="transmembrane region" description="Helical" evidence="7">
    <location>
        <begin position="270"/>
        <end position="291"/>
    </location>
</feature>
<dbReference type="Pfam" id="PF06808">
    <property type="entry name" value="DctM"/>
    <property type="match status" value="1"/>
</dbReference>
<dbReference type="STRING" id="59843.A3958_01550"/>
<feature type="transmembrane region" description="Helical" evidence="7">
    <location>
        <begin position="311"/>
        <end position="328"/>
    </location>
</feature>
<name>A0A163F556_9BACL</name>
<gene>
    <name evidence="9" type="ORF">AWU65_29290</name>
</gene>